<gene>
    <name evidence="2" type="ORF">CDEB00056_LOCUS1030</name>
</gene>
<dbReference type="AlphaFoldDB" id="A0A7S3PUY0"/>
<reference evidence="2" key="1">
    <citation type="submission" date="2021-01" db="EMBL/GenBank/DDBJ databases">
        <authorList>
            <person name="Corre E."/>
            <person name="Pelletier E."/>
            <person name="Niang G."/>
            <person name="Scheremetjew M."/>
            <person name="Finn R."/>
            <person name="Kale V."/>
            <person name="Holt S."/>
            <person name="Cochrane G."/>
            <person name="Meng A."/>
            <person name="Brown T."/>
            <person name="Cohen L."/>
        </authorList>
    </citation>
    <scope>NUCLEOTIDE SEQUENCE</scope>
    <source>
        <strain evidence="2">MM31A-1</strain>
    </source>
</reference>
<evidence type="ECO:0000256" key="1">
    <source>
        <dbReference type="SAM" id="MobiDB-lite"/>
    </source>
</evidence>
<feature type="compositionally biased region" description="Polar residues" evidence="1">
    <location>
        <begin position="27"/>
        <end position="36"/>
    </location>
</feature>
<feature type="region of interest" description="Disordered" evidence="1">
    <location>
        <begin position="287"/>
        <end position="326"/>
    </location>
</feature>
<name>A0A7S3PUY0_9STRA</name>
<sequence length="439" mass="49681">MVFKSMRRKKKNEKEAVMAANASIDTISTQKNSNDASESLSSYSYSSSPRIDGSQFTKELDGSAMAMLRLSSAIAENFAETELTGHRRNSLYRREAKYTSQVIHPVECKRDIFVRSVTPVKKGSRKLKDSSIYKVNVGNKSPYKMSLDLHDVKRSTTSVENSRETTKHDAKEQKAELSSSKDDEQLDKKIEKKPPIENIDKKPIDEIYDLSQLTYSMSEDEGDMKENQINITDEMHEIGATQEYALNSYTRRRVATMLSIDTNSRVEMFSANESQNRLASARRKVRIANERDDNRRIYEKRSSGPPEQPREAVRGSRPSASPQRLGNTLRVETGGMHEALNENNPYGLFTSTADSHLHGVVRYDVNPNPRSIGMEVSPSSTVSSLSMPAELEYYTTPREKFHQQMAKVAPLVAIDENENDHLTTKHDYMSSEDIDISEI</sequence>
<feature type="compositionally biased region" description="Basic and acidic residues" evidence="1">
    <location>
        <begin position="287"/>
        <end position="314"/>
    </location>
</feature>
<protein>
    <submittedName>
        <fullName evidence="2">Uncharacterized protein</fullName>
    </submittedName>
</protein>
<proteinExistence type="predicted"/>
<feature type="region of interest" description="Disordered" evidence="1">
    <location>
        <begin position="146"/>
        <end position="196"/>
    </location>
</feature>
<organism evidence="2">
    <name type="scientific">Chaetoceros debilis</name>
    <dbReference type="NCBI Taxonomy" id="122233"/>
    <lineage>
        <taxon>Eukaryota</taxon>
        <taxon>Sar</taxon>
        <taxon>Stramenopiles</taxon>
        <taxon>Ochrophyta</taxon>
        <taxon>Bacillariophyta</taxon>
        <taxon>Coscinodiscophyceae</taxon>
        <taxon>Chaetocerotophycidae</taxon>
        <taxon>Chaetocerotales</taxon>
        <taxon>Chaetocerotaceae</taxon>
        <taxon>Chaetoceros</taxon>
    </lineage>
</organism>
<accession>A0A7S3PUY0</accession>
<dbReference type="EMBL" id="HBIO01001436">
    <property type="protein sequence ID" value="CAE0456189.1"/>
    <property type="molecule type" value="Transcribed_RNA"/>
</dbReference>
<feature type="region of interest" description="Disordered" evidence="1">
    <location>
        <begin position="27"/>
        <end position="51"/>
    </location>
</feature>
<feature type="compositionally biased region" description="Low complexity" evidence="1">
    <location>
        <begin position="37"/>
        <end position="48"/>
    </location>
</feature>
<evidence type="ECO:0000313" key="2">
    <source>
        <dbReference type="EMBL" id="CAE0456189.1"/>
    </source>
</evidence>
<feature type="compositionally biased region" description="Basic and acidic residues" evidence="1">
    <location>
        <begin position="161"/>
        <end position="196"/>
    </location>
</feature>